<dbReference type="InParanoid" id="A0A2K1Z7Z9"/>
<proteinExistence type="predicted"/>
<protein>
    <submittedName>
        <fullName evidence="1">Uncharacterized protein</fullName>
    </submittedName>
</protein>
<dbReference type="AlphaFoldDB" id="A0A2K1Z7Z9"/>
<name>A0A2K1Z7Z9_POPTR</name>
<reference evidence="1 2" key="1">
    <citation type="journal article" date="2006" name="Science">
        <title>The genome of black cottonwood, Populus trichocarpa (Torr. &amp; Gray).</title>
        <authorList>
            <person name="Tuskan G.A."/>
            <person name="Difazio S."/>
            <person name="Jansson S."/>
            <person name="Bohlmann J."/>
            <person name="Grigoriev I."/>
            <person name="Hellsten U."/>
            <person name="Putnam N."/>
            <person name="Ralph S."/>
            <person name="Rombauts S."/>
            <person name="Salamov A."/>
            <person name="Schein J."/>
            <person name="Sterck L."/>
            <person name="Aerts A."/>
            <person name="Bhalerao R.R."/>
            <person name="Bhalerao R.P."/>
            <person name="Blaudez D."/>
            <person name="Boerjan W."/>
            <person name="Brun A."/>
            <person name="Brunner A."/>
            <person name="Busov V."/>
            <person name="Campbell M."/>
            <person name="Carlson J."/>
            <person name="Chalot M."/>
            <person name="Chapman J."/>
            <person name="Chen G.L."/>
            <person name="Cooper D."/>
            <person name="Coutinho P.M."/>
            <person name="Couturier J."/>
            <person name="Covert S."/>
            <person name="Cronk Q."/>
            <person name="Cunningham R."/>
            <person name="Davis J."/>
            <person name="Degroeve S."/>
            <person name="Dejardin A."/>
            <person name="Depamphilis C."/>
            <person name="Detter J."/>
            <person name="Dirks B."/>
            <person name="Dubchak I."/>
            <person name="Duplessis S."/>
            <person name="Ehlting J."/>
            <person name="Ellis B."/>
            <person name="Gendler K."/>
            <person name="Goodstein D."/>
            <person name="Gribskov M."/>
            <person name="Grimwood J."/>
            <person name="Groover A."/>
            <person name="Gunter L."/>
            <person name="Hamberger B."/>
            <person name="Heinze B."/>
            <person name="Helariutta Y."/>
            <person name="Henrissat B."/>
            <person name="Holligan D."/>
            <person name="Holt R."/>
            <person name="Huang W."/>
            <person name="Islam-Faridi N."/>
            <person name="Jones S."/>
            <person name="Jones-Rhoades M."/>
            <person name="Jorgensen R."/>
            <person name="Joshi C."/>
            <person name="Kangasjarvi J."/>
            <person name="Karlsson J."/>
            <person name="Kelleher C."/>
            <person name="Kirkpatrick R."/>
            <person name="Kirst M."/>
            <person name="Kohler A."/>
            <person name="Kalluri U."/>
            <person name="Larimer F."/>
            <person name="Leebens-Mack J."/>
            <person name="Leple J.C."/>
            <person name="Locascio P."/>
            <person name="Lou Y."/>
            <person name="Lucas S."/>
            <person name="Martin F."/>
            <person name="Montanini B."/>
            <person name="Napoli C."/>
            <person name="Nelson D.R."/>
            <person name="Nelson C."/>
            <person name="Nieminen K."/>
            <person name="Nilsson O."/>
            <person name="Pereda V."/>
            <person name="Peter G."/>
            <person name="Philippe R."/>
            <person name="Pilate G."/>
            <person name="Poliakov A."/>
            <person name="Razumovskaya J."/>
            <person name="Richardson P."/>
            <person name="Rinaldi C."/>
            <person name="Ritland K."/>
            <person name="Rouze P."/>
            <person name="Ryaboy D."/>
            <person name="Schmutz J."/>
            <person name="Schrader J."/>
            <person name="Segerman B."/>
            <person name="Shin H."/>
            <person name="Siddiqui A."/>
            <person name="Sterky F."/>
            <person name="Terry A."/>
            <person name="Tsai C.J."/>
            <person name="Uberbacher E."/>
            <person name="Unneberg P."/>
            <person name="Vahala J."/>
            <person name="Wall K."/>
            <person name="Wessler S."/>
            <person name="Yang G."/>
            <person name="Yin T."/>
            <person name="Douglas C."/>
            <person name="Marra M."/>
            <person name="Sandberg G."/>
            <person name="Van de Peer Y."/>
            <person name="Rokhsar D."/>
        </authorList>
    </citation>
    <scope>NUCLEOTIDE SEQUENCE [LARGE SCALE GENOMIC DNA]</scope>
    <source>
        <strain evidence="2">cv. Nisqually</strain>
    </source>
</reference>
<gene>
    <name evidence="1" type="ORF">POPTR_009G146900</name>
</gene>
<sequence length="69" mass="7653">MSNSHGHQGSVFVPLSCAITRKVEVNVAFDVKPVVCAYAKVTINLVVEIKMMQPLQDDADPEKFHCPRI</sequence>
<organism evidence="1 2">
    <name type="scientific">Populus trichocarpa</name>
    <name type="common">Western balsam poplar</name>
    <name type="synonym">Populus balsamifera subsp. trichocarpa</name>
    <dbReference type="NCBI Taxonomy" id="3694"/>
    <lineage>
        <taxon>Eukaryota</taxon>
        <taxon>Viridiplantae</taxon>
        <taxon>Streptophyta</taxon>
        <taxon>Embryophyta</taxon>
        <taxon>Tracheophyta</taxon>
        <taxon>Spermatophyta</taxon>
        <taxon>Magnoliopsida</taxon>
        <taxon>eudicotyledons</taxon>
        <taxon>Gunneridae</taxon>
        <taxon>Pentapetalae</taxon>
        <taxon>rosids</taxon>
        <taxon>fabids</taxon>
        <taxon>Malpighiales</taxon>
        <taxon>Salicaceae</taxon>
        <taxon>Saliceae</taxon>
        <taxon>Populus</taxon>
    </lineage>
</organism>
<dbReference type="EMBL" id="CM009298">
    <property type="protein sequence ID" value="PNT21412.1"/>
    <property type="molecule type" value="Genomic_DNA"/>
</dbReference>
<evidence type="ECO:0000313" key="2">
    <source>
        <dbReference type="Proteomes" id="UP000006729"/>
    </source>
</evidence>
<accession>A0A2K1Z7Z9</accession>
<keyword evidence="2" id="KW-1185">Reference proteome</keyword>
<evidence type="ECO:0000313" key="1">
    <source>
        <dbReference type="EMBL" id="PNT21412.1"/>
    </source>
</evidence>
<dbReference type="Proteomes" id="UP000006729">
    <property type="component" value="Chromosome 9"/>
</dbReference>